<protein>
    <submittedName>
        <fullName evidence="2">Uncharacterized protein</fullName>
    </submittedName>
</protein>
<dbReference type="EMBL" id="JAPDIA010000003">
    <property type="protein sequence ID" value="MDG0810570.1"/>
    <property type="molecule type" value="Genomic_DNA"/>
</dbReference>
<dbReference type="RefSeq" id="WP_277532473.1">
    <property type="nucleotide sequence ID" value="NZ_JAPDIA010000003.1"/>
</dbReference>
<gene>
    <name evidence="2" type="ORF">OMP40_15275</name>
</gene>
<evidence type="ECO:0000313" key="2">
    <source>
        <dbReference type="EMBL" id="MDG0810570.1"/>
    </source>
</evidence>
<sequence length="83" mass="9047">MRVNVTKLAAGIGGLCVCLLGATLVIQTLNYAKIRHAGEVAAQEASARQQQQEKPRLIRVEIETEPLGFQISHPPILLDSDQK</sequence>
<reference evidence="2" key="1">
    <citation type="submission" date="2022-10" db="EMBL/GenBank/DDBJ databases">
        <title>Comparative genomic analysis of Cohnella hashimotonis sp. nov., isolated from the International Space Station.</title>
        <authorList>
            <person name="Simpson A."/>
            <person name="Venkateswaran K."/>
        </authorList>
    </citation>
    <scope>NUCLEOTIDE SEQUENCE</scope>
    <source>
        <strain evidence="2">DSM 28161</strain>
    </source>
</reference>
<organism evidence="2 3">
    <name type="scientific">Cohnella rhizosphaerae</name>
    <dbReference type="NCBI Taxonomy" id="1457232"/>
    <lineage>
        <taxon>Bacteria</taxon>
        <taxon>Bacillati</taxon>
        <taxon>Bacillota</taxon>
        <taxon>Bacilli</taxon>
        <taxon>Bacillales</taxon>
        <taxon>Paenibacillaceae</taxon>
        <taxon>Cohnella</taxon>
    </lineage>
</organism>
<feature type="transmembrane region" description="Helical" evidence="1">
    <location>
        <begin position="6"/>
        <end position="26"/>
    </location>
</feature>
<proteinExistence type="predicted"/>
<dbReference type="Proteomes" id="UP001153404">
    <property type="component" value="Unassembled WGS sequence"/>
</dbReference>
<accession>A0A9X4KT99</accession>
<keyword evidence="1" id="KW-0472">Membrane</keyword>
<keyword evidence="3" id="KW-1185">Reference proteome</keyword>
<comment type="caution">
    <text evidence="2">The sequence shown here is derived from an EMBL/GenBank/DDBJ whole genome shotgun (WGS) entry which is preliminary data.</text>
</comment>
<name>A0A9X4KT99_9BACL</name>
<evidence type="ECO:0000313" key="3">
    <source>
        <dbReference type="Proteomes" id="UP001153404"/>
    </source>
</evidence>
<keyword evidence="1" id="KW-0812">Transmembrane</keyword>
<evidence type="ECO:0000256" key="1">
    <source>
        <dbReference type="SAM" id="Phobius"/>
    </source>
</evidence>
<keyword evidence="1" id="KW-1133">Transmembrane helix</keyword>
<dbReference type="AlphaFoldDB" id="A0A9X4KT99"/>